<dbReference type="EMBL" id="JAIHOM010000002">
    <property type="protein sequence ID" value="MCW6034787.1"/>
    <property type="molecule type" value="Genomic_DNA"/>
</dbReference>
<dbReference type="RefSeq" id="WP_265262442.1">
    <property type="nucleotide sequence ID" value="NZ_JAIHOM010000002.1"/>
</dbReference>
<evidence type="ECO:0000313" key="5">
    <source>
        <dbReference type="EMBL" id="MCW6034787.1"/>
    </source>
</evidence>
<keyword evidence="6" id="KW-1185">Reference proteome</keyword>
<evidence type="ECO:0000313" key="6">
    <source>
        <dbReference type="Proteomes" id="UP001526426"/>
    </source>
</evidence>
<name>A0ABT3KZX0_9CYAN</name>
<dbReference type="Gene3D" id="2.130.10.10">
    <property type="entry name" value="YVTN repeat-like/Quinoprotein amine dehydrogenase"/>
    <property type="match status" value="3"/>
</dbReference>
<evidence type="ECO:0000256" key="3">
    <source>
        <dbReference type="PROSITE-ProRule" id="PRU00221"/>
    </source>
</evidence>
<dbReference type="Pfam" id="PF00400">
    <property type="entry name" value="WD40"/>
    <property type="match status" value="7"/>
</dbReference>
<dbReference type="Proteomes" id="UP001526426">
    <property type="component" value="Unassembled WGS sequence"/>
</dbReference>
<dbReference type="SMART" id="SM00320">
    <property type="entry name" value="WD40"/>
    <property type="match status" value="7"/>
</dbReference>
<dbReference type="PROSITE" id="PS50294">
    <property type="entry name" value="WD_REPEATS_REGION"/>
    <property type="match status" value="4"/>
</dbReference>
<gene>
    <name evidence="5" type="ORF">K4A83_00650</name>
</gene>
<dbReference type="PROSITE" id="PS00678">
    <property type="entry name" value="WD_REPEATS_1"/>
    <property type="match status" value="1"/>
</dbReference>
<feature type="repeat" description="WD" evidence="3">
    <location>
        <begin position="269"/>
        <end position="309"/>
    </location>
</feature>
<dbReference type="PANTHER" id="PTHR44019">
    <property type="entry name" value="WD REPEAT-CONTAINING PROTEIN 55"/>
    <property type="match status" value="1"/>
</dbReference>
<evidence type="ECO:0000256" key="1">
    <source>
        <dbReference type="ARBA" id="ARBA00022574"/>
    </source>
</evidence>
<keyword evidence="1 3" id="KW-0853">WD repeat</keyword>
<dbReference type="SUPFAM" id="SSF50978">
    <property type="entry name" value="WD40 repeat-like"/>
    <property type="match status" value="1"/>
</dbReference>
<dbReference type="InterPro" id="IPR001680">
    <property type="entry name" value="WD40_rpt"/>
</dbReference>
<dbReference type="InterPro" id="IPR015943">
    <property type="entry name" value="WD40/YVTN_repeat-like_dom_sf"/>
</dbReference>
<dbReference type="PROSITE" id="PS50082">
    <property type="entry name" value="WD_REPEATS_2"/>
    <property type="match status" value="6"/>
</dbReference>
<accession>A0ABT3KZX0</accession>
<dbReference type="InterPro" id="IPR019775">
    <property type="entry name" value="WD40_repeat_CS"/>
</dbReference>
<dbReference type="InterPro" id="IPR050505">
    <property type="entry name" value="WDR55/POC1"/>
</dbReference>
<dbReference type="CDD" id="cd00200">
    <property type="entry name" value="WD40"/>
    <property type="match status" value="1"/>
</dbReference>
<proteinExistence type="predicted"/>
<feature type="repeat" description="WD" evidence="3">
    <location>
        <begin position="101"/>
        <end position="133"/>
    </location>
</feature>
<sequence length="383" mass="41940">MRFAVALIPLTLLFLNLGGHVPKISAQTPSVVRESNARSDGSLAVVQWRNAEVTRVLRGHNAPVSSLTFNLDGQMLISGGSLNDSHIRVWWLPRERQVDDVRAQRMRVLSLVFSPNGQYLISGGDDSGINFWQWDERRGDYERIVLEHRTNVLSLAVTPDSRVLVSGGLDGIRVWDLMTKRPLYTLVRFQPAFALQVHPNGYVLASGGGQGEVRFWNLRTGEQMGMFPAHTAQVTSLGFTADGSKLVTGGQDQMVRVWDVTTGNLLYSLSGHQGAVSAIALHPSGTLAASSSIDGVRLWDLETGELVNHLVGHQDWVGTLAFSRDGSQLATGGYDKLIKVWTVALPPEAPPTRPPVRTPLLLPDEDEALPTQDELQNVIPPKP</sequence>
<feature type="compositionally biased region" description="Pro residues" evidence="4">
    <location>
        <begin position="348"/>
        <end position="357"/>
    </location>
</feature>
<feature type="repeat" description="WD" evidence="3">
    <location>
        <begin position="145"/>
        <end position="185"/>
    </location>
</feature>
<evidence type="ECO:0000256" key="2">
    <source>
        <dbReference type="ARBA" id="ARBA00022737"/>
    </source>
</evidence>
<reference evidence="5 6" key="1">
    <citation type="submission" date="2021-08" db="EMBL/GenBank/DDBJ databases">
        <title>Draft genome sequence of Spirulina subsalsa with high tolerance to salinity and hype-accumulation of phycocyanin.</title>
        <authorList>
            <person name="Pei H."/>
            <person name="Jiang L."/>
        </authorList>
    </citation>
    <scope>NUCLEOTIDE SEQUENCE [LARGE SCALE GENOMIC DNA]</scope>
    <source>
        <strain evidence="5 6">FACHB-351</strain>
    </source>
</reference>
<keyword evidence="2" id="KW-0677">Repeat</keyword>
<dbReference type="PRINTS" id="PR00320">
    <property type="entry name" value="GPROTEINBRPT"/>
</dbReference>
<dbReference type="InterPro" id="IPR036322">
    <property type="entry name" value="WD40_repeat_dom_sf"/>
</dbReference>
<dbReference type="PANTHER" id="PTHR44019:SF8">
    <property type="entry name" value="POC1 CENTRIOLAR PROTEIN HOMOLOG"/>
    <property type="match status" value="1"/>
</dbReference>
<protein>
    <submittedName>
        <fullName evidence="5">WD40 repeat domain-containing protein</fullName>
    </submittedName>
</protein>
<feature type="repeat" description="WD" evidence="3">
    <location>
        <begin position="194"/>
        <end position="226"/>
    </location>
</feature>
<feature type="region of interest" description="Disordered" evidence="4">
    <location>
        <begin position="348"/>
        <end position="383"/>
    </location>
</feature>
<evidence type="ECO:0000256" key="4">
    <source>
        <dbReference type="SAM" id="MobiDB-lite"/>
    </source>
</evidence>
<feature type="repeat" description="WD" evidence="3">
    <location>
        <begin position="310"/>
        <end position="343"/>
    </location>
</feature>
<feature type="repeat" description="WD" evidence="3">
    <location>
        <begin position="227"/>
        <end position="268"/>
    </location>
</feature>
<comment type="caution">
    <text evidence="5">The sequence shown here is derived from an EMBL/GenBank/DDBJ whole genome shotgun (WGS) entry which is preliminary data.</text>
</comment>
<organism evidence="5 6">
    <name type="scientific">Spirulina subsalsa FACHB-351</name>
    <dbReference type="NCBI Taxonomy" id="234711"/>
    <lineage>
        <taxon>Bacteria</taxon>
        <taxon>Bacillati</taxon>
        <taxon>Cyanobacteriota</taxon>
        <taxon>Cyanophyceae</taxon>
        <taxon>Spirulinales</taxon>
        <taxon>Spirulinaceae</taxon>
        <taxon>Spirulina</taxon>
    </lineage>
</organism>
<dbReference type="InterPro" id="IPR020472">
    <property type="entry name" value="WD40_PAC1"/>
</dbReference>